<feature type="region of interest" description="Disordered" evidence="1">
    <location>
        <begin position="30"/>
        <end position="87"/>
    </location>
</feature>
<feature type="transmembrane region" description="Helical" evidence="2">
    <location>
        <begin position="1147"/>
        <end position="1168"/>
    </location>
</feature>
<feature type="transmembrane region" description="Helical" evidence="2">
    <location>
        <begin position="1117"/>
        <end position="1135"/>
    </location>
</feature>
<gene>
    <name evidence="3" type="ORF">AAW51_5382</name>
</gene>
<proteinExistence type="predicted"/>
<dbReference type="STRING" id="413882.AAW51_5382"/>
<feature type="compositionally biased region" description="Polar residues" evidence="1">
    <location>
        <begin position="125"/>
        <end position="137"/>
    </location>
</feature>
<protein>
    <recommendedName>
        <fullName evidence="5">LysM domain-containing protein</fullName>
    </recommendedName>
</protein>
<feature type="compositionally biased region" description="Basic and acidic residues" evidence="1">
    <location>
        <begin position="103"/>
        <end position="120"/>
    </location>
</feature>
<dbReference type="AlphaFoldDB" id="A0A0G3BVL8"/>
<evidence type="ECO:0000256" key="1">
    <source>
        <dbReference type="SAM" id="MobiDB-lite"/>
    </source>
</evidence>
<accession>A0A0G3BVL8</accession>
<name>A0A0G3BVL8_9BURK</name>
<evidence type="ECO:0000313" key="3">
    <source>
        <dbReference type="EMBL" id="AKJ32073.1"/>
    </source>
</evidence>
<feature type="region of interest" description="Disordered" evidence="1">
    <location>
        <begin position="102"/>
        <end position="137"/>
    </location>
</feature>
<evidence type="ECO:0008006" key="5">
    <source>
        <dbReference type="Google" id="ProtNLM"/>
    </source>
</evidence>
<feature type="compositionally biased region" description="Basic and acidic residues" evidence="1">
    <location>
        <begin position="1232"/>
        <end position="1241"/>
    </location>
</feature>
<dbReference type="OrthoDB" id="9145904at2"/>
<dbReference type="KEGG" id="pbh:AAW51_5382"/>
<feature type="compositionally biased region" description="Basic and acidic residues" evidence="1">
    <location>
        <begin position="35"/>
        <end position="87"/>
    </location>
</feature>
<feature type="region of interest" description="Disordered" evidence="1">
    <location>
        <begin position="1232"/>
        <end position="1270"/>
    </location>
</feature>
<keyword evidence="2" id="KW-1133">Transmembrane helix</keyword>
<feature type="compositionally biased region" description="Basic and acidic residues" evidence="1">
    <location>
        <begin position="1259"/>
        <end position="1270"/>
    </location>
</feature>
<dbReference type="EMBL" id="CP011371">
    <property type="protein sequence ID" value="AKJ32073.1"/>
    <property type="molecule type" value="Genomic_DNA"/>
</dbReference>
<keyword evidence="2" id="KW-0472">Membrane</keyword>
<dbReference type="RefSeq" id="WP_157360082.1">
    <property type="nucleotide sequence ID" value="NZ_CP011371.1"/>
</dbReference>
<evidence type="ECO:0000313" key="4">
    <source>
        <dbReference type="Proteomes" id="UP000035352"/>
    </source>
</evidence>
<keyword evidence="2" id="KW-0812">Transmembrane</keyword>
<evidence type="ECO:0000256" key="2">
    <source>
        <dbReference type="SAM" id="Phobius"/>
    </source>
</evidence>
<feature type="transmembrane region" description="Helical" evidence="2">
    <location>
        <begin position="1180"/>
        <end position="1199"/>
    </location>
</feature>
<reference evidence="3 4" key="1">
    <citation type="submission" date="2015-05" db="EMBL/GenBank/DDBJ databases">
        <authorList>
            <person name="Tang B."/>
            <person name="Yu Y."/>
        </authorList>
    </citation>
    <scope>NUCLEOTIDE SEQUENCE [LARGE SCALE GENOMIC DNA]</scope>
    <source>
        <strain evidence="3 4">DSM 7029</strain>
    </source>
</reference>
<sequence length="1270" mass="135219">MTAPTVGPGSPLHNPSDPAAKLNAALEAARAAAAEARRQAEEARRKAEQAREQAELARKNAKAAADKARDTGKPEDQTEATRLEGVARDKELAAAKLQAQAVLKEKEQKLAQSKLDDLTRRGPTVPSQATRTAQTEVEQARASVAFYENPEQPVLTQPIDHREFGQVRGGEGLEDFARRHHLTRDQVLALNPQFDPATANGLPGSPAPVAHKRDADGLEVNEWLRVQPDALEAPAVARPRAPDLPTAFDVNHNKVDGKTLHEATMASLLEQYANAPAGSDQRRFAMLLRAQGATQNGVQLDDKNYREDMPVDVVTGGIIDKQKVASELQKLSGKPEFAQRLAADYQKELNAQFPKFFPNQGAGSDNRNVLWAGLTHGEGNAYPAYKQSDLGGTGPLWSGGLPVSQGGPSFTAGDISRGNSLIATVAVPGYAPPAGPTAGGYPLFGKPDGQWLQNVQKSVPGSAPVVDPITRDLSYQVLGDLKQRAGQSGGQNGFTAFPALQPDEVSLAKLDAKLAADHPELNEQQRADVIGQTYELLGISDRQAKQYAAAAAPYLEVRKVKLEGNDQYDPKYTQNPPQYVTLKKDAPQSAVDAWKALQNATAMRGSLDDVPGLTLDHKQPPPKANPALATLGSDDFTKAVNGSLDAKTSPQSIAQRYADYMTSPDYLKYLESLPSDQVNDQVHKDLLNIQAFDAGIATRTADQLGNRIFETTYADVRPSETDDDKGQAATYTAWNVLRWSIRTTGLLAGTDAENWKAAGDLFKLVKKVDAQGGNTGDLQQIEKEIQRQQSAGEITADEAKTTWTRVQNINKAGGWASFAGLINAGVANDKLDSAEFRQKLMQGDVDTWMVTLNHLDIGLSYGEHYLRVVARAQSKVPAESPLAKAIGLYKGDFADVISDVRESLRPTMGEMSDALKGVDLSDPAAVKKALNDNLNAKRTRFAGIVYDNDKLAQKISQAAGDLKLTPAEITSLKHSADARLGFLSMTTGELGTTPLGESIAKQSKALVGVDLSDAKAVQQALKTAGFGAQSAEFISERIANTHTSGNPVRGGDRFEVYGKLLNETYGQAPTGYSRGLSAASKVGDAAVLGTLSRPPGAAHTASDAGRGMRYVGVPLKGAIALLDVAAGPLSGYFAYQTIQQGIKTDNTGFIIAGSAEALGAVAFTAGGLAELGILAGGSAAAGPFFIAGFVLTAAGLAIYELSQPSALEQNTTSLQDYFRTFQDAGPGVLKDGWEGEVKDWSDTNQTRSPRIMAPGPLDGRPHEPASEGVA</sequence>
<dbReference type="Proteomes" id="UP000035352">
    <property type="component" value="Chromosome"/>
</dbReference>
<keyword evidence="4" id="KW-1185">Reference proteome</keyword>
<organism evidence="3 4">
    <name type="scientific">Caldimonas brevitalea</name>
    <dbReference type="NCBI Taxonomy" id="413882"/>
    <lineage>
        <taxon>Bacteria</taxon>
        <taxon>Pseudomonadati</taxon>
        <taxon>Pseudomonadota</taxon>
        <taxon>Betaproteobacteria</taxon>
        <taxon>Burkholderiales</taxon>
        <taxon>Sphaerotilaceae</taxon>
        <taxon>Caldimonas</taxon>
    </lineage>
</organism>